<comment type="subcellular location">
    <subcellularLocation>
        <location evidence="1 11">Nucleus</location>
    </subcellularLocation>
</comment>
<keyword evidence="4 11" id="KW-0678">Repressor</keyword>
<protein>
    <recommendedName>
        <fullName evidence="3 11">Mediator of RNA polymerase II transcription subunit 13</fullName>
    </recommendedName>
    <alternativeName>
        <fullName evidence="10 11">Mediator complex subunit 13</fullName>
    </alternativeName>
</protein>
<gene>
    <name evidence="16" type="ORF">VMCG_03032</name>
</gene>
<feature type="region of interest" description="Disordered" evidence="12">
    <location>
        <begin position="1357"/>
        <end position="1395"/>
    </location>
</feature>
<reference evidence="16 17" key="1">
    <citation type="submission" date="2015-09" db="EMBL/GenBank/DDBJ databases">
        <title>Host preference determinants of Valsa canker pathogens revealed by comparative genomics.</title>
        <authorList>
            <person name="Yin Z."/>
            <person name="Huang L."/>
        </authorList>
    </citation>
    <scope>NUCLEOTIDE SEQUENCE [LARGE SCALE GENOMIC DNA]</scope>
    <source>
        <strain evidence="16 17">03-1</strain>
    </source>
</reference>
<keyword evidence="17" id="KW-1185">Reference proteome</keyword>
<comment type="subunit">
    <text evidence="11">Component of the SRB8-11 complex, which itself associates with the Mediator complex.</text>
</comment>
<dbReference type="InterPro" id="IPR041285">
    <property type="entry name" value="MID_MedPIWI"/>
</dbReference>
<dbReference type="OrthoDB" id="103819at2759"/>
<feature type="region of interest" description="Disordered" evidence="12">
    <location>
        <begin position="423"/>
        <end position="477"/>
    </location>
</feature>
<evidence type="ECO:0000256" key="10">
    <source>
        <dbReference type="ARBA" id="ARBA00032008"/>
    </source>
</evidence>
<dbReference type="EMBL" id="LKEA01000006">
    <property type="protein sequence ID" value="ROW08301.1"/>
    <property type="molecule type" value="Genomic_DNA"/>
</dbReference>
<evidence type="ECO:0000256" key="3">
    <source>
        <dbReference type="ARBA" id="ARBA00019618"/>
    </source>
</evidence>
<feature type="domain" description="MID" evidence="15">
    <location>
        <begin position="1010"/>
        <end position="1185"/>
    </location>
</feature>
<dbReference type="PANTHER" id="PTHR48249:SF3">
    <property type="entry name" value="MEDIATOR OF RNA POLYMERASE II TRANSCRIPTION SUBUNIT 13"/>
    <property type="match status" value="1"/>
</dbReference>
<feature type="region of interest" description="Disordered" evidence="12">
    <location>
        <begin position="711"/>
        <end position="747"/>
    </location>
</feature>
<evidence type="ECO:0000256" key="11">
    <source>
        <dbReference type="RuleBase" id="RU364134"/>
    </source>
</evidence>
<dbReference type="PANTHER" id="PTHR48249">
    <property type="entry name" value="MEDIATOR OF RNA POLYMERASE II TRANSCRIPTION SUBUNIT 13"/>
    <property type="match status" value="1"/>
</dbReference>
<dbReference type="Proteomes" id="UP000283895">
    <property type="component" value="Unassembled WGS sequence"/>
</dbReference>
<evidence type="ECO:0000256" key="1">
    <source>
        <dbReference type="ARBA" id="ARBA00004123"/>
    </source>
</evidence>
<feature type="domain" description="Mediator complex subunit Med13 N-terminal" evidence="14">
    <location>
        <begin position="3"/>
        <end position="378"/>
    </location>
</feature>
<feature type="compositionally biased region" description="Basic and acidic residues" evidence="12">
    <location>
        <begin position="423"/>
        <end position="442"/>
    </location>
</feature>
<keyword evidence="5 11" id="KW-0805">Transcription regulation</keyword>
<proteinExistence type="inferred from homology"/>
<dbReference type="GO" id="GO:0003713">
    <property type="term" value="F:transcription coactivator activity"/>
    <property type="evidence" value="ECO:0007669"/>
    <property type="project" value="TreeGrafter"/>
</dbReference>
<dbReference type="GO" id="GO:0045944">
    <property type="term" value="P:positive regulation of transcription by RNA polymerase II"/>
    <property type="evidence" value="ECO:0007669"/>
    <property type="project" value="TreeGrafter"/>
</dbReference>
<evidence type="ECO:0000256" key="6">
    <source>
        <dbReference type="ARBA" id="ARBA00023159"/>
    </source>
</evidence>
<comment type="similarity">
    <text evidence="2 11">Belongs to the Mediator complex subunit 13 family.</text>
</comment>
<dbReference type="InterPro" id="IPR051139">
    <property type="entry name" value="Mediator_complx_sub13"/>
</dbReference>
<organism evidence="16 17">
    <name type="scientific">Cytospora schulzeri</name>
    <dbReference type="NCBI Taxonomy" id="448051"/>
    <lineage>
        <taxon>Eukaryota</taxon>
        <taxon>Fungi</taxon>
        <taxon>Dikarya</taxon>
        <taxon>Ascomycota</taxon>
        <taxon>Pezizomycotina</taxon>
        <taxon>Sordariomycetes</taxon>
        <taxon>Sordariomycetidae</taxon>
        <taxon>Diaporthales</taxon>
        <taxon>Cytosporaceae</taxon>
        <taxon>Cytospora</taxon>
    </lineage>
</organism>
<evidence type="ECO:0000313" key="17">
    <source>
        <dbReference type="Proteomes" id="UP000283895"/>
    </source>
</evidence>
<keyword evidence="6 11" id="KW-0010">Activator</keyword>
<evidence type="ECO:0000256" key="4">
    <source>
        <dbReference type="ARBA" id="ARBA00022491"/>
    </source>
</evidence>
<evidence type="ECO:0000256" key="12">
    <source>
        <dbReference type="SAM" id="MobiDB-lite"/>
    </source>
</evidence>
<dbReference type="Pfam" id="PF11597">
    <property type="entry name" value="Med13_N"/>
    <property type="match status" value="1"/>
</dbReference>
<dbReference type="GO" id="GO:0016592">
    <property type="term" value="C:mediator complex"/>
    <property type="evidence" value="ECO:0007669"/>
    <property type="project" value="InterPro"/>
</dbReference>
<evidence type="ECO:0000256" key="9">
    <source>
        <dbReference type="ARBA" id="ARBA00025661"/>
    </source>
</evidence>
<name>A0A423WXQ7_9PEZI</name>
<feature type="compositionally biased region" description="Polar residues" evidence="12">
    <location>
        <begin position="1379"/>
        <end position="1390"/>
    </location>
</feature>
<evidence type="ECO:0000259" key="13">
    <source>
        <dbReference type="Pfam" id="PF06333"/>
    </source>
</evidence>
<dbReference type="InterPro" id="IPR021643">
    <property type="entry name" value="Mediator_Med13_N"/>
</dbReference>
<evidence type="ECO:0000313" key="16">
    <source>
        <dbReference type="EMBL" id="ROW08301.1"/>
    </source>
</evidence>
<dbReference type="STRING" id="356882.A0A423WXQ7"/>
<feature type="region of interest" description="Disordered" evidence="12">
    <location>
        <begin position="117"/>
        <end position="150"/>
    </location>
</feature>
<evidence type="ECO:0000256" key="7">
    <source>
        <dbReference type="ARBA" id="ARBA00023163"/>
    </source>
</evidence>
<feature type="compositionally biased region" description="Acidic residues" evidence="12">
    <location>
        <begin position="775"/>
        <end position="796"/>
    </location>
</feature>
<sequence length="1515" mass="164692">MDPGEYETNTLLIDNVSSVAFKIYEPVVSNSSTYTFSASDVEYTLRNGGNLVYADPLRRVIWCFSLTANDGSSIGQPGEPSLGANLDVCGYKLGLVEEGGLEPISLLRNRITAPNSLVTPSSTSPSGPALDTAMRGNQTPGGVINPTGFPLEGDTKSSFGSSVDSKGYGSIPAKDIHEYFIAAVLASLSHRFCTKTGAIPLDSKTFVLPSNSADSETSLPMSAPMVASLRVHLTTTGSLLIGMSLSLAQGLQANSDGLSLSLPQNGATVFAAPFGVFGTCQVQADGDQTSVDGSAVESPDTQVTRFRPDMDGRSGQWRSTCYRLLEMRGISSSILSRSSWLNIQCLRRKPNESRSDGKRTPMISSQTHILWPAVLCFRKRTRNHLALNYTVDPGGTSFRDGFDALDHARAWFISNGEREELLARRKKEREATGQKEAGENDPRLLQQNSASSPLAMRRTSNTGAAGGAMYPTPPDGVQNPAGATFSIDGTTSNSESQVPSAALVDIDTTMTAPGGLGDAFDDEWDGTESKRDQSLIQGEDWELNNDVFVDNDITDADFNFFDEQPGVMDVSLPDLSDISTGIPKSEPTDQSTLSEPQRPPDTAPLKMSNTPAPPVFAKPALKHARSSLGENRQRNNVKIAPSNGVKRPTSPFDPATVYKRLKASVGSGLETTSATVKSPARRGSVYDKLEFDSSLTIVNKKYEQSGRFDFHWDNEDETTPRRSGSPPTTDYLKRHGKSRRTLKELPPNLGAQIAITTGMAEGHNLTLGPDRDGDSTSDADEASLVSDQDDASEFSDEPSSPTKLSVKRRRLGDDTESLAPSIRDVEMMDEPQAYSGVDLSKLFINDPSEMPIPRYFADAEPVPVPQRPGDSDDDFMMVAQILTEQAVSGCLKITMPDFATAHLELSSPQRDIVHGTRNSLQILQTILPPCLQSASGCQLRQLLEVQDVPLLATPNRMQPRPPGGPEQRPSLVQVPPPHLELRRHESRLSVLPSAAKFWESLGLGPSQGPKDVQSVCVFPNLDGMADNAGIFMDRLRSVYESLKLGSFERMSSSANTQDGLVPFEVDKTNNSPITSQVSRFGSPSPLTEDMAKLAVTMINSTAVSKNFVIYFIYTPDNPSTIVESCGAFQRLFEIYKRVLAERKKPAQNELVLQLVSLDDITTSTSMVVLSPHDYARMCLETYDRCTLFGGPMPSPAVVLEQPMARGIDFHLRNPPSAHILHENSCMHIAYSQSVDERWITAAWSDNRGSKQMTASYSLGRRGKPLSRSFAEIAHEIWTTTYDLTSIWKVHWRIIITKTGPMDQQEINDWITLAQTEIKSSVTLVLLTVDTNPSLQLIPSMPKVPMTAQSAFYSTPVSTPQASMLSPEQVGNPPTPKGAPTSSQSATTPGADNNMAEADSDVSLVDVTDTTWAAIASHRLNVSHSLVEPNPALVSGYLIRRGGSRPEDPPAVMEVNVIHAEGNPRVHEILLREMLTYFRGLGTIARARSVTSQEGDVRPWHVAAAEKGVQALYQLM</sequence>
<evidence type="ECO:0000259" key="14">
    <source>
        <dbReference type="Pfam" id="PF11597"/>
    </source>
</evidence>
<comment type="caution">
    <text evidence="16">The sequence shown here is derived from an EMBL/GenBank/DDBJ whole genome shotgun (WGS) entry which is preliminary data.</text>
</comment>
<accession>A0A423WXQ7</accession>
<dbReference type="InterPro" id="IPR009401">
    <property type="entry name" value="Med13_C"/>
</dbReference>
<feature type="region of interest" description="Disordered" evidence="12">
    <location>
        <begin position="574"/>
        <end position="653"/>
    </location>
</feature>
<dbReference type="Pfam" id="PF18296">
    <property type="entry name" value="MID_MedPIWI"/>
    <property type="match status" value="1"/>
</dbReference>
<evidence type="ECO:0000256" key="5">
    <source>
        <dbReference type="ARBA" id="ARBA00023015"/>
    </source>
</evidence>
<feature type="region of interest" description="Disordered" evidence="12">
    <location>
        <begin position="762"/>
        <end position="820"/>
    </location>
</feature>
<evidence type="ECO:0000256" key="8">
    <source>
        <dbReference type="ARBA" id="ARBA00023242"/>
    </source>
</evidence>
<feature type="domain" description="Mediator complex subunit Med13 C-terminal" evidence="13">
    <location>
        <begin position="1194"/>
        <end position="1504"/>
    </location>
</feature>
<evidence type="ECO:0000259" key="15">
    <source>
        <dbReference type="Pfam" id="PF18296"/>
    </source>
</evidence>
<feature type="compositionally biased region" description="Polar residues" evidence="12">
    <location>
        <begin position="117"/>
        <end position="126"/>
    </location>
</feature>
<evidence type="ECO:0000256" key="2">
    <source>
        <dbReference type="ARBA" id="ARBA00009354"/>
    </source>
</evidence>
<dbReference type="Pfam" id="PF06333">
    <property type="entry name" value="Med13_C"/>
    <property type="match status" value="1"/>
</dbReference>
<keyword evidence="8 11" id="KW-0539">Nucleus</keyword>
<feature type="compositionally biased region" description="Polar residues" evidence="12">
    <location>
        <begin position="445"/>
        <end position="463"/>
    </location>
</feature>
<keyword evidence="7 11" id="KW-0804">Transcription</keyword>
<comment type="function">
    <text evidence="9 11">Component of the SRB8-11 complex. The SRB8-11 complex is a regulatory module of the Mediator complex which is itself involved in regulation of basal and activated RNA polymerase II-dependent transcription. The SRB8-11 complex may be involved in the transcriptional repression of a subset of genes regulated by Mediator. It may inhibit the association of the Mediator complex with RNA polymerase II to form the holoenzyme complex.</text>
</comment>